<dbReference type="InterPro" id="IPR002509">
    <property type="entry name" value="NODB_dom"/>
</dbReference>
<dbReference type="Proteomes" id="UP000011645">
    <property type="component" value="Unassembled WGS sequence"/>
</dbReference>
<dbReference type="HOGENOM" id="CLU_051455_0_0_2"/>
<feature type="domain" description="NodB homology" evidence="4">
    <location>
        <begin position="214"/>
        <end position="423"/>
    </location>
</feature>
<dbReference type="RefSeq" id="WP_008417040.1">
    <property type="nucleotide sequence ID" value="NC_014297.1"/>
</dbReference>
<dbReference type="AlphaFoldDB" id="D8J452"/>
<dbReference type="PANTHER" id="PTHR34216">
    <property type="match status" value="1"/>
</dbReference>
<evidence type="ECO:0000256" key="1">
    <source>
        <dbReference type="ARBA" id="ARBA00004613"/>
    </source>
</evidence>
<dbReference type="PANTHER" id="PTHR34216:SF3">
    <property type="entry name" value="POLY-BETA-1,6-N-ACETYL-D-GLUCOSAMINE N-DEACETYLASE"/>
    <property type="match status" value="1"/>
</dbReference>
<dbReference type="KEGG" id="hje:HacjB3_10305"/>
<sequence>MSLHRRRFLLASGIAGFAGCTGQFAGTRDDGENETGSESAGESAPDDGSSGADAEDRPAGVTPLLSFEDLDAWESQAGDLSADAGSESGSQSARIDAGPTEEWARIERPLDLDLSSHRPAITFRVHAGDLPSQSVDLIVLDGAENALRFRTRVFETSADAEFIRLHAGTYDLLTEEAPDLGAIERIRIQAQFQNAPEATIWLDRLEALPLPETPKLMIQWDDGHESQYTEAFEIQSRYGIPATSFVNTNSIGAEGRLDVEQMHELREVGWEFGSHLMDHVYLDETEPAEQERQITGAKQWLLDNGFEQGAEYFAYPYGDYDQSSYDLVTDHHAVAMVGGEPGYGLPVNATHVGRSSERTLASASAYLDHLVEWGGFGGLFWHAIPDETPIEEFDAIMRHIHDREAAGEIDVITLGDLEALLTG</sequence>
<keyword evidence="2" id="KW-0732">Signal</keyword>
<dbReference type="EMBL" id="CP002062">
    <property type="protein sequence ID" value="ADJ15444.1"/>
    <property type="molecule type" value="Genomic_DNA"/>
</dbReference>
<dbReference type="PATRIC" id="fig|795797.18.peg.2056"/>
<dbReference type="Gene3D" id="3.20.20.370">
    <property type="entry name" value="Glycoside hydrolase/deacetylase"/>
    <property type="match status" value="1"/>
</dbReference>
<evidence type="ECO:0000256" key="3">
    <source>
        <dbReference type="SAM" id="MobiDB-lite"/>
    </source>
</evidence>
<dbReference type="Pfam" id="PF01522">
    <property type="entry name" value="Polysacc_deac_1"/>
    <property type="match status" value="1"/>
</dbReference>
<feature type="region of interest" description="Disordered" evidence="3">
    <location>
        <begin position="79"/>
        <end position="102"/>
    </location>
</feature>
<evidence type="ECO:0000313" key="8">
    <source>
        <dbReference type="Proteomes" id="UP000011645"/>
    </source>
</evidence>
<dbReference type="PROSITE" id="PS51257">
    <property type="entry name" value="PROKAR_LIPOPROTEIN"/>
    <property type="match status" value="1"/>
</dbReference>
<dbReference type="eggNOG" id="arCOG02878">
    <property type="taxonomic scope" value="Archaea"/>
</dbReference>
<dbReference type="EMBL" id="AOHV01000030">
    <property type="protein sequence ID" value="ELY36147.1"/>
    <property type="molecule type" value="Genomic_DNA"/>
</dbReference>
<keyword evidence="8" id="KW-1185">Reference proteome</keyword>
<dbReference type="GeneID" id="9419871"/>
<dbReference type="InterPro" id="IPR011330">
    <property type="entry name" value="Glyco_hydro/deAcase_b/a-brl"/>
</dbReference>
<dbReference type="GO" id="GO:0016810">
    <property type="term" value="F:hydrolase activity, acting on carbon-nitrogen (but not peptide) bonds"/>
    <property type="evidence" value="ECO:0007669"/>
    <property type="project" value="InterPro"/>
</dbReference>
<evidence type="ECO:0000313" key="5">
    <source>
        <dbReference type="EMBL" id="ADJ15444.1"/>
    </source>
</evidence>
<feature type="region of interest" description="Disordered" evidence="3">
    <location>
        <begin position="21"/>
        <end position="61"/>
    </location>
</feature>
<dbReference type="CDD" id="cd10970">
    <property type="entry name" value="CE4_DAC_u1_6s"/>
    <property type="match status" value="1"/>
</dbReference>
<dbReference type="OrthoDB" id="248140at2157"/>
<dbReference type="GO" id="GO:0005975">
    <property type="term" value="P:carbohydrate metabolic process"/>
    <property type="evidence" value="ECO:0007669"/>
    <property type="project" value="InterPro"/>
</dbReference>
<evidence type="ECO:0000313" key="7">
    <source>
        <dbReference type="Proteomes" id="UP000000390"/>
    </source>
</evidence>
<dbReference type="STRING" id="795797.HacjB3_10305"/>
<dbReference type="Proteomes" id="UP000000390">
    <property type="component" value="Chromosome"/>
</dbReference>
<evidence type="ECO:0000259" key="4">
    <source>
        <dbReference type="PROSITE" id="PS51677"/>
    </source>
</evidence>
<accession>D8J452</accession>
<gene>
    <name evidence="5" type="ordered locus">HacjB3_10305</name>
    <name evidence="6" type="ORF">C497_12362</name>
</gene>
<protein>
    <submittedName>
        <fullName evidence="5">Polysaccharide deacetylase</fullName>
    </submittedName>
</protein>
<reference evidence="6 8" key="2">
    <citation type="journal article" date="2014" name="PLoS Genet.">
        <title>Phylogenetically driven sequencing of extremely halophilic archaea reveals strategies for static and dynamic osmo-response.</title>
        <authorList>
            <person name="Becker E.A."/>
            <person name="Seitzer P.M."/>
            <person name="Tritt A."/>
            <person name="Larsen D."/>
            <person name="Krusor M."/>
            <person name="Yao A.I."/>
            <person name="Wu D."/>
            <person name="Madern D."/>
            <person name="Eisen J.A."/>
            <person name="Darling A.E."/>
            <person name="Facciotti M.T."/>
        </authorList>
    </citation>
    <scope>NUCLEOTIDE SEQUENCE [LARGE SCALE GENOMIC DNA]</scope>
    <source>
        <strain evidence="6">B3</strain>
        <strain evidence="8">DSM 18796 / CECT 7217 / JCM 14584 / KCTC 4019 / B3</strain>
    </source>
</reference>
<dbReference type="InterPro" id="IPR051398">
    <property type="entry name" value="Polysacch_Deacetylase"/>
</dbReference>
<name>D8J452_HALJB</name>
<dbReference type="eggNOG" id="arCOG00227">
    <property type="taxonomic scope" value="Archaea"/>
</dbReference>
<dbReference type="SUPFAM" id="SSF88713">
    <property type="entry name" value="Glycoside hydrolase/deacetylase"/>
    <property type="match status" value="1"/>
</dbReference>
<dbReference type="GO" id="GO:0005576">
    <property type="term" value="C:extracellular region"/>
    <property type="evidence" value="ECO:0007669"/>
    <property type="project" value="UniProtKB-SubCell"/>
</dbReference>
<comment type="subcellular location">
    <subcellularLocation>
        <location evidence="1">Secreted</location>
    </subcellularLocation>
</comment>
<proteinExistence type="predicted"/>
<evidence type="ECO:0000256" key="2">
    <source>
        <dbReference type="ARBA" id="ARBA00022729"/>
    </source>
</evidence>
<reference evidence="5 7" key="1">
    <citation type="journal article" date="2010" name="J. Bacteriol.">
        <title>Complete genome sequence of Halalkalicoccus jeotgali B3(T), an extremely halophilic archaeon.</title>
        <authorList>
            <person name="Roh S.W."/>
            <person name="Nam Y.D."/>
            <person name="Nam S.H."/>
            <person name="Choi S.H."/>
            <person name="Park H.S."/>
            <person name="Bae J.W."/>
        </authorList>
    </citation>
    <scope>NUCLEOTIDE SEQUENCE [LARGE SCALE GENOMIC DNA]</scope>
    <source>
        <strain evidence="5">B3</strain>
        <strain evidence="7">DSM 18796 / CECT 7217 / JCM 14584 / KCTC 4019 / B3</strain>
    </source>
</reference>
<organism evidence="5 7">
    <name type="scientific">Halalkalicoccus jeotgali (strain DSM 18796 / CECT 7217 / JCM 14584 / KCTC 4019 / B3)</name>
    <dbReference type="NCBI Taxonomy" id="795797"/>
    <lineage>
        <taxon>Archaea</taxon>
        <taxon>Methanobacteriati</taxon>
        <taxon>Methanobacteriota</taxon>
        <taxon>Stenosarchaea group</taxon>
        <taxon>Halobacteria</taxon>
        <taxon>Halobacteriales</taxon>
        <taxon>Halococcaceae</taxon>
        <taxon>Halalkalicoccus</taxon>
    </lineage>
</organism>
<evidence type="ECO:0000313" key="6">
    <source>
        <dbReference type="EMBL" id="ELY36147.1"/>
    </source>
</evidence>
<dbReference type="PROSITE" id="PS51677">
    <property type="entry name" value="NODB"/>
    <property type="match status" value="1"/>
</dbReference>